<comment type="similarity">
    <text evidence="1">Belongs to the AHA1 family.</text>
</comment>
<gene>
    <name evidence="3" type="ORF">JOF34_001393</name>
</gene>
<keyword evidence="4" id="KW-1185">Reference proteome</keyword>
<proteinExistence type="inferred from homology"/>
<dbReference type="Proteomes" id="UP001519362">
    <property type="component" value="Unassembled WGS sequence"/>
</dbReference>
<dbReference type="Gene3D" id="3.30.530.20">
    <property type="match status" value="1"/>
</dbReference>
<dbReference type="RefSeq" id="WP_165135472.1">
    <property type="nucleotide sequence ID" value="NZ_CP049253.1"/>
</dbReference>
<protein>
    <submittedName>
        <fullName evidence="3">Uncharacterized protein YndB with AHSA1/START domain</fullName>
    </submittedName>
</protein>
<dbReference type="CDD" id="cd07814">
    <property type="entry name" value="SRPBCC_CalC_Aha1-like"/>
    <property type="match status" value="1"/>
</dbReference>
<dbReference type="Pfam" id="PF08327">
    <property type="entry name" value="AHSA1"/>
    <property type="match status" value="1"/>
</dbReference>
<accession>A0ABS4ZHQ4</accession>
<evidence type="ECO:0000259" key="2">
    <source>
        <dbReference type="Pfam" id="PF08327"/>
    </source>
</evidence>
<dbReference type="SUPFAM" id="SSF55961">
    <property type="entry name" value="Bet v1-like"/>
    <property type="match status" value="1"/>
</dbReference>
<feature type="domain" description="Activator of Hsp90 ATPase homologue 1/2-like C-terminal" evidence="2">
    <location>
        <begin position="18"/>
        <end position="148"/>
    </location>
</feature>
<dbReference type="InterPro" id="IPR013538">
    <property type="entry name" value="ASHA1/2-like_C"/>
</dbReference>
<dbReference type="InterPro" id="IPR023393">
    <property type="entry name" value="START-like_dom_sf"/>
</dbReference>
<evidence type="ECO:0000313" key="3">
    <source>
        <dbReference type="EMBL" id="MBP2436807.1"/>
    </source>
</evidence>
<evidence type="ECO:0000313" key="4">
    <source>
        <dbReference type="Proteomes" id="UP001519362"/>
    </source>
</evidence>
<name>A0ABS4ZHQ4_9MICO</name>
<dbReference type="EMBL" id="JAGIOL010000001">
    <property type="protein sequence ID" value="MBP2436807.1"/>
    <property type="molecule type" value="Genomic_DNA"/>
</dbReference>
<evidence type="ECO:0000256" key="1">
    <source>
        <dbReference type="ARBA" id="ARBA00006817"/>
    </source>
</evidence>
<sequence>MSATLDKTPEFSITRTFDAPRELVWRAWTDESERAQWLRPFGVSAETVSFDARVGGRYAYTMTNDQTGATIPTGGVLLEIEPVERLVFTWGDPDTPPNDASVITITLTALSADRTELVMHVRGFEGKPGDGFVYDGWATALTNFGRHLAGEALD</sequence>
<comment type="caution">
    <text evidence="3">The sequence shown here is derived from an EMBL/GenBank/DDBJ whole genome shotgun (WGS) entry which is preliminary data.</text>
</comment>
<reference evidence="3 4" key="1">
    <citation type="submission" date="2021-03" db="EMBL/GenBank/DDBJ databases">
        <title>Sequencing the genomes of 1000 actinobacteria strains.</title>
        <authorList>
            <person name="Klenk H.-P."/>
        </authorList>
    </citation>
    <scope>NUCLEOTIDE SEQUENCE [LARGE SCALE GENOMIC DNA]</scope>
    <source>
        <strain evidence="3 4">DSM 24221</strain>
    </source>
</reference>
<organism evidence="3 4">
    <name type="scientific">Microbacterium amylolyticum</name>
    <dbReference type="NCBI Taxonomy" id="936337"/>
    <lineage>
        <taxon>Bacteria</taxon>
        <taxon>Bacillati</taxon>
        <taxon>Actinomycetota</taxon>
        <taxon>Actinomycetes</taxon>
        <taxon>Micrococcales</taxon>
        <taxon>Microbacteriaceae</taxon>
        <taxon>Microbacterium</taxon>
    </lineage>
</organism>